<name>A0A5A7TB17_CUCMM</name>
<feature type="transmembrane region" description="Helical" evidence="14">
    <location>
        <begin position="254"/>
        <end position="276"/>
    </location>
</feature>
<keyword evidence="11 14" id="KW-0472">Membrane</keyword>
<keyword evidence="5" id="KW-0813">Transport</keyword>
<reference evidence="15 16" key="1">
    <citation type="submission" date="2019-08" db="EMBL/GenBank/DDBJ databases">
        <title>Draft genome sequences of two oriental melons (Cucumis melo L. var makuwa).</title>
        <authorList>
            <person name="Kwon S.-Y."/>
        </authorList>
    </citation>
    <scope>NUCLEOTIDE SEQUENCE [LARGE SCALE GENOMIC DNA]</scope>
    <source>
        <strain evidence="16">cv. SW 3</strain>
        <tissue evidence="15">Leaf</tissue>
    </source>
</reference>
<evidence type="ECO:0000256" key="11">
    <source>
        <dbReference type="ARBA" id="ARBA00023136"/>
    </source>
</evidence>
<dbReference type="GO" id="GO:0016020">
    <property type="term" value="C:membrane"/>
    <property type="evidence" value="ECO:0007669"/>
    <property type="project" value="UniProtKB-SubCell"/>
</dbReference>
<sequence length="429" mass="46051">MAMAFVGTKSLFHVSSHRSNPPAFSFQISHFSYNVALLRSTSLALNRKRQSYSPIRACGLPDKKDDGGRINEPASVSGSENRVSWLETLSTFANNNFLPLALVTGVAVGIANPSLGCLADRYYLSKFSTFGIFVISGLTLRTSEISASVEAWPVAVYGLVSILLLTPYFSRLILQIHLHPQEFVTGLAIFSCMPTTLSSGVALTQLAGGNSALALAMTVISNMLGILAIPFSISKFIAAGVGIAVPTKELLRSLVLILLIPLIFGKLLFFFVIFISGVADFVDGNRKLFPRISAILLSLVPWMQVSRSRSLLLMVKPEIFLAAIGMGTFLHIALLAFNALGIRTLAAFSGGNKSVFSKRRNVSAVLLVASQKTLPVMVAVVEQLRGALGESGLLVLPCIAAHIIQIIIDSFLVNFWSTSDGSSNNVKVT</sequence>
<keyword evidence="8 14" id="KW-0812">Transmembrane</keyword>
<dbReference type="Proteomes" id="UP000321393">
    <property type="component" value="Unassembled WGS sequence"/>
</dbReference>
<evidence type="ECO:0000256" key="1">
    <source>
        <dbReference type="ARBA" id="ARBA00003198"/>
    </source>
</evidence>
<dbReference type="STRING" id="1194695.A0A5A7TB17"/>
<evidence type="ECO:0000313" key="16">
    <source>
        <dbReference type="Proteomes" id="UP000321393"/>
    </source>
</evidence>
<accession>A0A5A7TB17</accession>
<feature type="transmembrane region" description="Helical" evidence="14">
    <location>
        <begin position="362"/>
        <end position="381"/>
    </location>
</feature>
<keyword evidence="10 14" id="KW-1133">Transmembrane helix</keyword>
<evidence type="ECO:0000256" key="5">
    <source>
        <dbReference type="ARBA" id="ARBA00022448"/>
    </source>
</evidence>
<dbReference type="InterPro" id="IPR038770">
    <property type="entry name" value="Na+/solute_symporter_sf"/>
</dbReference>
<evidence type="ECO:0000313" key="15">
    <source>
        <dbReference type="EMBL" id="KAA0040654.1"/>
    </source>
</evidence>
<comment type="caution">
    <text evidence="15">The sequence shown here is derived from an EMBL/GenBank/DDBJ whole genome shotgun (WGS) entry which is preliminary data.</text>
</comment>
<dbReference type="EMBL" id="SSTE01017177">
    <property type="protein sequence ID" value="KAA0040654.1"/>
    <property type="molecule type" value="Genomic_DNA"/>
</dbReference>
<evidence type="ECO:0000256" key="9">
    <source>
        <dbReference type="ARBA" id="ARBA00022946"/>
    </source>
</evidence>
<evidence type="ECO:0000256" key="14">
    <source>
        <dbReference type="SAM" id="Phobius"/>
    </source>
</evidence>
<organism evidence="15 16">
    <name type="scientific">Cucumis melo var. makuwa</name>
    <name type="common">Oriental melon</name>
    <dbReference type="NCBI Taxonomy" id="1194695"/>
    <lineage>
        <taxon>Eukaryota</taxon>
        <taxon>Viridiplantae</taxon>
        <taxon>Streptophyta</taxon>
        <taxon>Embryophyta</taxon>
        <taxon>Tracheophyta</taxon>
        <taxon>Spermatophyta</taxon>
        <taxon>Magnoliopsida</taxon>
        <taxon>eudicotyledons</taxon>
        <taxon>Gunneridae</taxon>
        <taxon>Pentapetalae</taxon>
        <taxon>rosids</taxon>
        <taxon>fabids</taxon>
        <taxon>Cucurbitales</taxon>
        <taxon>Cucurbitaceae</taxon>
        <taxon>Benincaseae</taxon>
        <taxon>Cucumis</taxon>
    </lineage>
</organism>
<feature type="transmembrane region" description="Helical" evidence="14">
    <location>
        <begin position="152"/>
        <end position="174"/>
    </location>
</feature>
<dbReference type="FunFam" id="1.20.1530.20:FF:000021">
    <property type="entry name" value="Probable sodium/metabolite cotransporter BASS4, chloroplastic"/>
    <property type="match status" value="1"/>
</dbReference>
<gene>
    <name evidence="15" type="ORF">E6C27_scaffold370G00080</name>
</gene>
<dbReference type="GO" id="GO:0009941">
    <property type="term" value="C:chloroplast envelope"/>
    <property type="evidence" value="ECO:0007669"/>
    <property type="project" value="UniProtKB-SubCell"/>
</dbReference>
<dbReference type="Pfam" id="PF13593">
    <property type="entry name" value="SBF_like"/>
    <property type="match status" value="1"/>
</dbReference>
<feature type="transmembrane region" description="Helical" evidence="14">
    <location>
        <begin position="319"/>
        <end position="342"/>
    </location>
</feature>
<dbReference type="Gene3D" id="1.20.1530.20">
    <property type="match status" value="1"/>
</dbReference>
<dbReference type="InterPro" id="IPR016833">
    <property type="entry name" value="Put_Na-Bile_cotransptr"/>
</dbReference>
<evidence type="ECO:0000256" key="6">
    <source>
        <dbReference type="ARBA" id="ARBA00022528"/>
    </source>
</evidence>
<proteinExistence type="inferred from homology"/>
<dbReference type="AlphaFoldDB" id="A0A5A7TB17"/>
<keyword evidence="7" id="KW-0934">Plastid</keyword>
<keyword evidence="6" id="KW-0150">Chloroplast</keyword>
<evidence type="ECO:0000256" key="7">
    <source>
        <dbReference type="ARBA" id="ARBA00022640"/>
    </source>
</evidence>
<evidence type="ECO:0000256" key="10">
    <source>
        <dbReference type="ARBA" id="ARBA00022989"/>
    </source>
</evidence>
<comment type="similarity">
    <text evidence="4">Belongs to the bile acid:sodium symporter (BASS) (TC 2.A.28) family.</text>
</comment>
<comment type="function">
    <text evidence="1">May function as sodium-coupled metabolite transporter across the chloroplast envelope.</text>
</comment>
<feature type="transmembrane region" description="Helical" evidence="14">
    <location>
        <begin position="186"/>
        <end position="206"/>
    </location>
</feature>
<evidence type="ECO:0000256" key="4">
    <source>
        <dbReference type="ARBA" id="ARBA00006528"/>
    </source>
</evidence>
<feature type="transmembrane region" description="Helical" evidence="14">
    <location>
        <begin position="97"/>
        <end position="115"/>
    </location>
</feature>
<dbReference type="PANTHER" id="PTHR18640">
    <property type="entry name" value="SOLUTE CARRIER FAMILY 10 MEMBER 7"/>
    <property type="match status" value="1"/>
</dbReference>
<evidence type="ECO:0000256" key="8">
    <source>
        <dbReference type="ARBA" id="ARBA00022692"/>
    </source>
</evidence>
<comment type="subcellular location">
    <subcellularLocation>
        <location evidence="3">Membrane</location>
        <topology evidence="3">Multi-pass membrane protein</topology>
    </subcellularLocation>
    <subcellularLocation>
        <location evidence="2">Plastid</location>
        <location evidence="2">Chloroplast envelope</location>
    </subcellularLocation>
</comment>
<evidence type="ECO:0000256" key="2">
    <source>
        <dbReference type="ARBA" id="ARBA00004119"/>
    </source>
</evidence>
<evidence type="ECO:0000256" key="12">
    <source>
        <dbReference type="ARBA" id="ARBA00067138"/>
    </source>
</evidence>
<evidence type="ECO:0000256" key="3">
    <source>
        <dbReference type="ARBA" id="ARBA00004141"/>
    </source>
</evidence>
<protein>
    <recommendedName>
        <fullName evidence="12">Probable sodium/metabolite cotransporter BASS4, chloroplastic</fullName>
    </recommendedName>
    <alternativeName>
        <fullName evidence="13">Bile acid-sodium symporter family protein 4</fullName>
    </alternativeName>
</protein>
<keyword evidence="9" id="KW-0809">Transit peptide</keyword>
<dbReference type="OrthoDB" id="188035at2759"/>
<evidence type="ECO:0000256" key="13">
    <source>
        <dbReference type="ARBA" id="ARBA00076034"/>
    </source>
</evidence>
<feature type="transmembrane region" description="Helical" evidence="14">
    <location>
        <begin position="393"/>
        <end position="416"/>
    </location>
</feature>
<dbReference type="PANTHER" id="PTHR18640:SF10">
    <property type="entry name" value="SODIUM_METABOLITE COTRANSPORTER BASS4, CHLOROPLASTIC-RELATED"/>
    <property type="match status" value="1"/>
</dbReference>